<evidence type="ECO:0008006" key="8">
    <source>
        <dbReference type="Google" id="ProtNLM"/>
    </source>
</evidence>
<evidence type="ECO:0000313" key="6">
    <source>
        <dbReference type="EMBL" id="HCC42361.1"/>
    </source>
</evidence>
<reference evidence="6 7" key="1">
    <citation type="journal article" date="2018" name="Nat. Biotechnol.">
        <title>A standardized bacterial taxonomy based on genome phylogeny substantially revises the tree of life.</title>
        <authorList>
            <person name="Parks D.H."/>
            <person name="Chuvochina M."/>
            <person name="Waite D.W."/>
            <person name="Rinke C."/>
            <person name="Skarshewski A."/>
            <person name="Chaumeil P.A."/>
            <person name="Hugenholtz P."/>
        </authorList>
    </citation>
    <scope>NUCLEOTIDE SEQUENCE [LARGE SCALE GENOMIC DNA]</scope>
    <source>
        <strain evidence="6">UBA11701</strain>
    </source>
</reference>
<dbReference type="GO" id="GO:0016020">
    <property type="term" value="C:membrane"/>
    <property type="evidence" value="ECO:0007669"/>
    <property type="project" value="UniProtKB-SubCell"/>
</dbReference>
<keyword evidence="2 5" id="KW-0812">Transmembrane</keyword>
<feature type="transmembrane region" description="Helical" evidence="5">
    <location>
        <begin position="46"/>
        <end position="63"/>
    </location>
</feature>
<feature type="transmembrane region" description="Helical" evidence="5">
    <location>
        <begin position="75"/>
        <end position="96"/>
    </location>
</feature>
<gene>
    <name evidence="6" type="ORF">DEP93_02725</name>
</gene>
<name>A0A3D0ZQ09_UNCKA</name>
<dbReference type="EMBL" id="DOZN01000018">
    <property type="protein sequence ID" value="HCC42361.1"/>
    <property type="molecule type" value="Genomic_DNA"/>
</dbReference>
<evidence type="ECO:0000256" key="5">
    <source>
        <dbReference type="SAM" id="Phobius"/>
    </source>
</evidence>
<feature type="transmembrane region" description="Helical" evidence="5">
    <location>
        <begin position="16"/>
        <end position="34"/>
    </location>
</feature>
<protein>
    <recommendedName>
        <fullName evidence="8">DUF4870 domain-containing protein</fullName>
    </recommendedName>
</protein>
<evidence type="ECO:0000256" key="1">
    <source>
        <dbReference type="ARBA" id="ARBA00004141"/>
    </source>
</evidence>
<comment type="subcellular location">
    <subcellularLocation>
        <location evidence="1">Membrane</location>
        <topology evidence="1">Multi-pass membrane protein</topology>
    </subcellularLocation>
</comment>
<evidence type="ECO:0000313" key="7">
    <source>
        <dbReference type="Proteomes" id="UP000263336"/>
    </source>
</evidence>
<proteinExistence type="predicted"/>
<comment type="caution">
    <text evidence="6">The sequence shown here is derived from an EMBL/GenBank/DDBJ whole genome shotgun (WGS) entry which is preliminary data.</text>
</comment>
<keyword evidence="4 5" id="KW-0472">Membrane</keyword>
<organism evidence="6 7">
    <name type="scientific">candidate division WWE3 bacterium</name>
    <dbReference type="NCBI Taxonomy" id="2053526"/>
    <lineage>
        <taxon>Bacteria</taxon>
        <taxon>Katanobacteria</taxon>
    </lineage>
</organism>
<evidence type="ECO:0000256" key="4">
    <source>
        <dbReference type="ARBA" id="ARBA00023136"/>
    </source>
</evidence>
<dbReference type="Pfam" id="PF09685">
    <property type="entry name" value="MamF_MmsF"/>
    <property type="match status" value="1"/>
</dbReference>
<accession>A0A3D0ZQ09</accession>
<dbReference type="PANTHER" id="PTHR36460">
    <property type="entry name" value="UPF0132 DOMAIN PROTEIN (AFU_ORTHOLOGUE AFUA_3G10255)"/>
    <property type="match status" value="1"/>
</dbReference>
<keyword evidence="3 5" id="KW-1133">Transmembrane helix</keyword>
<dbReference type="Proteomes" id="UP000263336">
    <property type="component" value="Unassembled WGS sequence"/>
</dbReference>
<dbReference type="PANTHER" id="PTHR36460:SF1">
    <property type="entry name" value="UPF0132 DOMAIN PROTEIN (AFU_ORTHOLOGUE AFUA_3G10255)"/>
    <property type="match status" value="1"/>
</dbReference>
<dbReference type="InterPro" id="IPR019109">
    <property type="entry name" value="MamF_MmsF"/>
</dbReference>
<evidence type="ECO:0000256" key="3">
    <source>
        <dbReference type="ARBA" id="ARBA00022989"/>
    </source>
</evidence>
<sequence length="115" mass="12961">MEPENNTSDPGPDPRIAAALSYLLPPLSGIFFILKEKENDFVRFHAHQSALFGMVSYILYWVSSISLPALLGFPVYKFVSAAAILMWMFLILKAFAGDEYELPYIGKIAREQSKK</sequence>
<dbReference type="AlphaFoldDB" id="A0A3D0ZQ09"/>
<evidence type="ECO:0000256" key="2">
    <source>
        <dbReference type="ARBA" id="ARBA00022692"/>
    </source>
</evidence>